<comment type="caution">
    <text evidence="2">The sequence shown here is derived from an EMBL/GenBank/DDBJ whole genome shotgun (WGS) entry which is preliminary data.</text>
</comment>
<dbReference type="HOGENOM" id="CLU_083147_6_0_1"/>
<organism evidence="2 3">
    <name type="scientific">Mixia osmundae (strain CBS 9802 / IAM 14324 / JCM 22182 / KY 12970)</name>
    <dbReference type="NCBI Taxonomy" id="764103"/>
    <lineage>
        <taxon>Eukaryota</taxon>
        <taxon>Fungi</taxon>
        <taxon>Dikarya</taxon>
        <taxon>Basidiomycota</taxon>
        <taxon>Pucciniomycotina</taxon>
        <taxon>Mixiomycetes</taxon>
        <taxon>Mixiales</taxon>
        <taxon>Mixiaceae</taxon>
        <taxon>Mixia</taxon>
    </lineage>
</organism>
<feature type="region of interest" description="Disordered" evidence="1">
    <location>
        <begin position="1"/>
        <end position="22"/>
    </location>
</feature>
<dbReference type="OrthoDB" id="1045822at2759"/>
<proteinExistence type="predicted"/>
<name>G7E444_MIXOS</name>
<keyword evidence="3" id="KW-1185">Reference proteome</keyword>
<reference evidence="2 3" key="2">
    <citation type="journal article" date="2012" name="Open Biol.">
        <title>Characteristics of nucleosomes and linker DNA regions on the genome of the basidiomycete Mixia osmundae revealed by mono- and dinucleosome mapping.</title>
        <authorList>
            <person name="Nishida H."/>
            <person name="Kondo S."/>
            <person name="Matsumoto T."/>
            <person name="Suzuki Y."/>
            <person name="Yoshikawa H."/>
            <person name="Taylor T.D."/>
            <person name="Sugiyama J."/>
        </authorList>
    </citation>
    <scope>NUCLEOTIDE SEQUENCE [LARGE SCALE GENOMIC DNA]</scope>
    <source>
        <strain evidence="3">CBS 9802 / IAM 14324 / JCM 22182 / KY 12970</strain>
    </source>
</reference>
<dbReference type="PANTHER" id="PTHR15907">
    <property type="entry name" value="DUF614 FAMILY PROTEIN-RELATED"/>
    <property type="match status" value="1"/>
</dbReference>
<dbReference type="InParanoid" id="G7E444"/>
<gene>
    <name evidence="2" type="primary">Mo04282</name>
    <name evidence="2" type="ORF">E5Q_04282</name>
</gene>
<dbReference type="AlphaFoldDB" id="G7E444"/>
<dbReference type="EMBL" id="BABT02000129">
    <property type="protein sequence ID" value="GAA97604.1"/>
    <property type="molecule type" value="Genomic_DNA"/>
</dbReference>
<evidence type="ECO:0000313" key="3">
    <source>
        <dbReference type="Proteomes" id="UP000009131"/>
    </source>
</evidence>
<evidence type="ECO:0008006" key="4">
    <source>
        <dbReference type="Google" id="ProtNLM"/>
    </source>
</evidence>
<accession>G7E444</accession>
<dbReference type="Proteomes" id="UP000009131">
    <property type="component" value="Unassembled WGS sequence"/>
</dbReference>
<dbReference type="NCBIfam" id="TIGR01571">
    <property type="entry name" value="A_thal_Cys_rich"/>
    <property type="match status" value="1"/>
</dbReference>
<reference evidence="2 3" key="1">
    <citation type="journal article" date="2011" name="J. Gen. Appl. Microbiol.">
        <title>Draft genome sequencing of the enigmatic basidiomycete Mixia osmundae.</title>
        <authorList>
            <person name="Nishida H."/>
            <person name="Nagatsuka Y."/>
            <person name="Sugiyama J."/>
        </authorList>
    </citation>
    <scope>NUCLEOTIDE SEQUENCE [LARGE SCALE GENOMIC DNA]</scope>
    <source>
        <strain evidence="3">CBS 9802 / IAM 14324 / JCM 22182 / KY 12970</strain>
    </source>
</reference>
<dbReference type="eggNOG" id="ENOG502S7UD">
    <property type="taxonomic scope" value="Eukaryota"/>
</dbReference>
<evidence type="ECO:0000256" key="1">
    <source>
        <dbReference type="SAM" id="MobiDB-lite"/>
    </source>
</evidence>
<dbReference type="Pfam" id="PF04749">
    <property type="entry name" value="PLAC8"/>
    <property type="match status" value="1"/>
</dbReference>
<evidence type="ECO:0000313" key="2">
    <source>
        <dbReference type="EMBL" id="GAA97604.1"/>
    </source>
</evidence>
<dbReference type="InterPro" id="IPR006461">
    <property type="entry name" value="PLAC_motif_containing"/>
</dbReference>
<dbReference type="STRING" id="764103.G7E444"/>
<protein>
    <recommendedName>
        <fullName evidence="4">PLAC8-domain-containing protein</fullName>
    </recommendedName>
</protein>
<sequence>MQTQQHPYAAQQGHQAVPAMQHQQAPVYVQQPMHQHDEKGMPYRQHPQHMQQPQAMPAMVATADNILGRPRDADGKREWSYGLCSGKTCSGCLFPYFCSCISYGHNAQRYEALRNTGRPKTNPEIFSSPCMLWLLVSCIIPPSCIFLPGQREQIASRYGIRTNGCSECCLSIFCAPCMLSQASRELELEEQAIR</sequence>